<feature type="domain" description="DUF7918" evidence="2">
    <location>
        <begin position="6"/>
        <end position="224"/>
    </location>
</feature>
<evidence type="ECO:0000313" key="4">
    <source>
        <dbReference type="Proteomes" id="UP000275078"/>
    </source>
</evidence>
<evidence type="ECO:0000313" key="3">
    <source>
        <dbReference type="EMBL" id="RPA75929.1"/>
    </source>
</evidence>
<reference evidence="3 4" key="1">
    <citation type="journal article" date="2018" name="Nat. Ecol. Evol.">
        <title>Pezizomycetes genomes reveal the molecular basis of ectomycorrhizal truffle lifestyle.</title>
        <authorList>
            <person name="Murat C."/>
            <person name="Payen T."/>
            <person name="Noel B."/>
            <person name="Kuo A."/>
            <person name="Morin E."/>
            <person name="Chen J."/>
            <person name="Kohler A."/>
            <person name="Krizsan K."/>
            <person name="Balestrini R."/>
            <person name="Da Silva C."/>
            <person name="Montanini B."/>
            <person name="Hainaut M."/>
            <person name="Levati E."/>
            <person name="Barry K.W."/>
            <person name="Belfiori B."/>
            <person name="Cichocki N."/>
            <person name="Clum A."/>
            <person name="Dockter R.B."/>
            <person name="Fauchery L."/>
            <person name="Guy J."/>
            <person name="Iotti M."/>
            <person name="Le Tacon F."/>
            <person name="Lindquist E.A."/>
            <person name="Lipzen A."/>
            <person name="Malagnac F."/>
            <person name="Mello A."/>
            <person name="Molinier V."/>
            <person name="Miyauchi S."/>
            <person name="Poulain J."/>
            <person name="Riccioni C."/>
            <person name="Rubini A."/>
            <person name="Sitrit Y."/>
            <person name="Splivallo R."/>
            <person name="Traeger S."/>
            <person name="Wang M."/>
            <person name="Zifcakova L."/>
            <person name="Wipf D."/>
            <person name="Zambonelli A."/>
            <person name="Paolocci F."/>
            <person name="Nowrousian M."/>
            <person name="Ottonello S."/>
            <person name="Baldrian P."/>
            <person name="Spatafora J.W."/>
            <person name="Henrissat B."/>
            <person name="Nagy L.G."/>
            <person name="Aury J.M."/>
            <person name="Wincker P."/>
            <person name="Grigoriev I.V."/>
            <person name="Bonfante P."/>
            <person name="Martin F.M."/>
        </authorList>
    </citation>
    <scope>NUCLEOTIDE SEQUENCE [LARGE SCALE GENOMIC DNA]</scope>
    <source>
        <strain evidence="3 4">RN42</strain>
    </source>
</reference>
<feature type="region of interest" description="Disordered" evidence="1">
    <location>
        <begin position="220"/>
        <end position="252"/>
    </location>
</feature>
<protein>
    <recommendedName>
        <fullName evidence="2">DUF7918 domain-containing protein</fullName>
    </recommendedName>
</protein>
<accession>A0A3N4HQD7</accession>
<evidence type="ECO:0000259" key="2">
    <source>
        <dbReference type="Pfam" id="PF25534"/>
    </source>
</evidence>
<dbReference type="AlphaFoldDB" id="A0A3N4HQD7"/>
<keyword evidence="4" id="KW-1185">Reference proteome</keyword>
<name>A0A3N4HQD7_ASCIM</name>
<dbReference type="Proteomes" id="UP000275078">
    <property type="component" value="Unassembled WGS sequence"/>
</dbReference>
<proteinExistence type="predicted"/>
<sequence>MVQFSGFTFSVETEKGRLPEYAFPKEEPENTKTVYIEIPEADQPQTFRVRITPTVPLNFNKTLGWSFQLCLDGIVSSLWRIISRDKSPGGLLLEGLDVPNVFDPSSFDTKEMYFRPLEMTEDEEYACNVEGDHIGIIGIAIAERGRCKGWDGGALESQAHLLKGMVHEKKMKGSSATHSTKLGKQLLESQKPIGRFKLLEPVVYLRFLYRDKRRLQNLGVLPETNATPQNLKTESDSDDEAPSFGMAWNSNRQEPKRAPVFIDLTTDDWE</sequence>
<dbReference type="EMBL" id="ML119754">
    <property type="protein sequence ID" value="RPA75929.1"/>
    <property type="molecule type" value="Genomic_DNA"/>
</dbReference>
<dbReference type="OrthoDB" id="3364132at2759"/>
<dbReference type="STRING" id="1160509.A0A3N4HQD7"/>
<dbReference type="InterPro" id="IPR057678">
    <property type="entry name" value="DUF7918"/>
</dbReference>
<evidence type="ECO:0000256" key="1">
    <source>
        <dbReference type="SAM" id="MobiDB-lite"/>
    </source>
</evidence>
<dbReference type="Pfam" id="PF25534">
    <property type="entry name" value="DUF7918"/>
    <property type="match status" value="1"/>
</dbReference>
<gene>
    <name evidence="3" type="ORF">BJ508DRAFT_365336</name>
</gene>
<organism evidence="3 4">
    <name type="scientific">Ascobolus immersus RN42</name>
    <dbReference type="NCBI Taxonomy" id="1160509"/>
    <lineage>
        <taxon>Eukaryota</taxon>
        <taxon>Fungi</taxon>
        <taxon>Dikarya</taxon>
        <taxon>Ascomycota</taxon>
        <taxon>Pezizomycotina</taxon>
        <taxon>Pezizomycetes</taxon>
        <taxon>Pezizales</taxon>
        <taxon>Ascobolaceae</taxon>
        <taxon>Ascobolus</taxon>
    </lineage>
</organism>